<feature type="transmembrane region" description="Helical" evidence="1">
    <location>
        <begin position="162"/>
        <end position="186"/>
    </location>
</feature>
<keyword evidence="1" id="KW-0472">Membrane</keyword>
<keyword evidence="1" id="KW-0812">Transmembrane</keyword>
<feature type="transmembrane region" description="Helical" evidence="1">
    <location>
        <begin position="61"/>
        <end position="88"/>
    </location>
</feature>
<feature type="transmembrane region" description="Helical" evidence="1">
    <location>
        <begin position="244"/>
        <end position="264"/>
    </location>
</feature>
<dbReference type="EMBL" id="CP098502">
    <property type="protein sequence ID" value="UTI66278.1"/>
    <property type="molecule type" value="Genomic_DNA"/>
</dbReference>
<keyword evidence="3" id="KW-1185">Reference proteome</keyword>
<dbReference type="PANTHER" id="PTHR37305">
    <property type="entry name" value="INTEGRAL MEMBRANE PROTEIN-RELATED"/>
    <property type="match status" value="1"/>
</dbReference>
<name>A0ABY5DW94_9ACTN</name>
<evidence type="ECO:0000256" key="1">
    <source>
        <dbReference type="SAM" id="Phobius"/>
    </source>
</evidence>
<feature type="transmembrane region" description="Helical" evidence="1">
    <location>
        <begin position="21"/>
        <end position="41"/>
    </location>
</feature>
<dbReference type="Pfam" id="PF12730">
    <property type="entry name" value="ABC2_membrane_4"/>
    <property type="match status" value="1"/>
</dbReference>
<accession>A0ABY5DW94</accession>
<dbReference type="Proteomes" id="UP001056035">
    <property type="component" value="Chromosome"/>
</dbReference>
<protein>
    <submittedName>
        <fullName evidence="2">ABC transporter permease</fullName>
    </submittedName>
</protein>
<proteinExistence type="predicted"/>
<keyword evidence="1" id="KW-1133">Transmembrane helix</keyword>
<dbReference type="PANTHER" id="PTHR37305:SF1">
    <property type="entry name" value="MEMBRANE PROTEIN"/>
    <property type="match status" value="1"/>
</dbReference>
<organism evidence="2 3">
    <name type="scientific">Paraconexibacter antarcticus</name>
    <dbReference type="NCBI Taxonomy" id="2949664"/>
    <lineage>
        <taxon>Bacteria</taxon>
        <taxon>Bacillati</taxon>
        <taxon>Actinomycetota</taxon>
        <taxon>Thermoleophilia</taxon>
        <taxon>Solirubrobacterales</taxon>
        <taxon>Paraconexibacteraceae</taxon>
        <taxon>Paraconexibacter</taxon>
    </lineage>
</organism>
<feature type="transmembrane region" description="Helical" evidence="1">
    <location>
        <begin position="193"/>
        <end position="213"/>
    </location>
</feature>
<sequence length="271" mass="28505">MPALRIVYAWELRKLLAQKRTYLGLGAAVLVPLVFAGALLVQNGQPNDVAFGRYVRQSGLAIPPVLLIFGSIWLFPLIASLVAGDIVAAEDHNGTLKTILTRSTDRSRIFVAKVLAAATYAFVALTAMGVVALLAGIAVSGLHPLVTLSGTTVSSAKGIELIAASLLVYMMPLLGIVAIALLLSVLTHNSAAAVVGALMISLILQLVTILPGLGSLQPYLLTTQFNAWQGFLRTPVDYAPVVRAAWVCALYAVPALAVAFSSFMRRDVTGG</sequence>
<evidence type="ECO:0000313" key="2">
    <source>
        <dbReference type="EMBL" id="UTI66278.1"/>
    </source>
</evidence>
<reference evidence="2 3" key="1">
    <citation type="submission" date="2022-06" db="EMBL/GenBank/DDBJ databases">
        <title>Paraconexibacter antarcticus.</title>
        <authorList>
            <person name="Kim C.S."/>
        </authorList>
    </citation>
    <scope>NUCLEOTIDE SEQUENCE [LARGE SCALE GENOMIC DNA]</scope>
    <source>
        <strain evidence="2 3">02-257</strain>
    </source>
</reference>
<dbReference type="RefSeq" id="WP_254572949.1">
    <property type="nucleotide sequence ID" value="NZ_CP098502.1"/>
</dbReference>
<evidence type="ECO:0000313" key="3">
    <source>
        <dbReference type="Proteomes" id="UP001056035"/>
    </source>
</evidence>
<gene>
    <name evidence="2" type="ORF">NBH00_08740</name>
</gene>
<feature type="transmembrane region" description="Helical" evidence="1">
    <location>
        <begin position="109"/>
        <end position="142"/>
    </location>
</feature>